<evidence type="ECO:0000256" key="8">
    <source>
        <dbReference type="PROSITE-ProRule" id="PRU01360"/>
    </source>
</evidence>
<accession>A0AA41ZAZ8</accession>
<dbReference type="EMBL" id="JANFAV010000001">
    <property type="protein sequence ID" value="MCW6533366.1"/>
    <property type="molecule type" value="Genomic_DNA"/>
</dbReference>
<feature type="chain" id="PRO_5041325438" evidence="11">
    <location>
        <begin position="19"/>
        <end position="1009"/>
    </location>
</feature>
<evidence type="ECO:0000259" key="12">
    <source>
        <dbReference type="Pfam" id="PF00593"/>
    </source>
</evidence>
<keyword evidence="15" id="KW-1185">Reference proteome</keyword>
<proteinExistence type="inferred from homology"/>
<evidence type="ECO:0000256" key="11">
    <source>
        <dbReference type="SAM" id="SignalP"/>
    </source>
</evidence>
<evidence type="ECO:0000256" key="4">
    <source>
        <dbReference type="ARBA" id="ARBA00022692"/>
    </source>
</evidence>
<evidence type="ECO:0000259" key="13">
    <source>
        <dbReference type="Pfam" id="PF07715"/>
    </source>
</evidence>
<dbReference type="PANTHER" id="PTHR47234">
    <property type="match status" value="1"/>
</dbReference>
<protein>
    <submittedName>
        <fullName evidence="14">TonB-dependent receptor</fullName>
    </submittedName>
</protein>
<keyword evidence="3 8" id="KW-1134">Transmembrane beta strand</keyword>
<dbReference type="PROSITE" id="PS52016">
    <property type="entry name" value="TONB_DEPENDENT_REC_3"/>
    <property type="match status" value="1"/>
</dbReference>
<dbReference type="InterPro" id="IPR037066">
    <property type="entry name" value="Plug_dom_sf"/>
</dbReference>
<keyword evidence="5 9" id="KW-0798">TonB box</keyword>
<evidence type="ECO:0000313" key="14">
    <source>
        <dbReference type="EMBL" id="MCW6533366.1"/>
    </source>
</evidence>
<comment type="caution">
    <text evidence="14">The sequence shown here is derived from an EMBL/GenBank/DDBJ whole genome shotgun (WGS) entry which is preliminary data.</text>
</comment>
<dbReference type="GO" id="GO:0009279">
    <property type="term" value="C:cell outer membrane"/>
    <property type="evidence" value="ECO:0007669"/>
    <property type="project" value="UniProtKB-SubCell"/>
</dbReference>
<organism evidence="14 15">
    <name type="scientific">Sphingomonas lycopersici</name>
    <dbReference type="NCBI Taxonomy" id="2951807"/>
    <lineage>
        <taxon>Bacteria</taxon>
        <taxon>Pseudomonadati</taxon>
        <taxon>Pseudomonadota</taxon>
        <taxon>Alphaproteobacteria</taxon>
        <taxon>Sphingomonadales</taxon>
        <taxon>Sphingomonadaceae</taxon>
        <taxon>Sphingomonas</taxon>
    </lineage>
</organism>
<evidence type="ECO:0000256" key="1">
    <source>
        <dbReference type="ARBA" id="ARBA00004571"/>
    </source>
</evidence>
<feature type="compositionally biased region" description="Low complexity" evidence="10">
    <location>
        <begin position="22"/>
        <end position="35"/>
    </location>
</feature>
<dbReference type="AlphaFoldDB" id="A0AA41ZAZ8"/>
<evidence type="ECO:0000256" key="3">
    <source>
        <dbReference type="ARBA" id="ARBA00022452"/>
    </source>
</evidence>
<keyword evidence="6 8" id="KW-0472">Membrane</keyword>
<evidence type="ECO:0000256" key="7">
    <source>
        <dbReference type="ARBA" id="ARBA00023237"/>
    </source>
</evidence>
<dbReference type="InterPro" id="IPR000531">
    <property type="entry name" value="Beta-barrel_TonB"/>
</dbReference>
<comment type="subcellular location">
    <subcellularLocation>
        <location evidence="1 8">Cell outer membrane</location>
        <topology evidence="1 8">Multi-pass membrane protein</topology>
    </subcellularLocation>
</comment>
<dbReference type="SUPFAM" id="SSF56935">
    <property type="entry name" value="Porins"/>
    <property type="match status" value="1"/>
</dbReference>
<feature type="domain" description="TonB-dependent receptor-like beta-barrel" evidence="12">
    <location>
        <begin position="373"/>
        <end position="967"/>
    </location>
</feature>
<evidence type="ECO:0000256" key="9">
    <source>
        <dbReference type="RuleBase" id="RU003357"/>
    </source>
</evidence>
<evidence type="ECO:0000256" key="5">
    <source>
        <dbReference type="ARBA" id="ARBA00023077"/>
    </source>
</evidence>
<evidence type="ECO:0000256" key="6">
    <source>
        <dbReference type="ARBA" id="ARBA00023136"/>
    </source>
</evidence>
<evidence type="ECO:0000313" key="15">
    <source>
        <dbReference type="Proteomes" id="UP001165565"/>
    </source>
</evidence>
<evidence type="ECO:0000256" key="2">
    <source>
        <dbReference type="ARBA" id="ARBA00022448"/>
    </source>
</evidence>
<reference evidence="14" key="1">
    <citation type="submission" date="2022-06" db="EMBL/GenBank/DDBJ databases">
        <title>Sphingomonas sp. nov. isolated from rhizosphere soil of tomato.</title>
        <authorList>
            <person name="Dong H."/>
            <person name="Gao R."/>
        </authorList>
    </citation>
    <scope>NUCLEOTIDE SEQUENCE</scope>
    <source>
        <strain evidence="14">MMSM24</strain>
    </source>
</reference>
<comment type="similarity">
    <text evidence="8 9">Belongs to the TonB-dependent receptor family.</text>
</comment>
<keyword evidence="4 8" id="KW-0812">Transmembrane</keyword>
<dbReference type="Gene3D" id="2.40.170.20">
    <property type="entry name" value="TonB-dependent receptor, beta-barrel domain"/>
    <property type="match status" value="1"/>
</dbReference>
<dbReference type="PANTHER" id="PTHR47234:SF2">
    <property type="entry name" value="TONB-DEPENDENT RECEPTOR"/>
    <property type="match status" value="1"/>
</dbReference>
<dbReference type="Proteomes" id="UP001165565">
    <property type="component" value="Unassembled WGS sequence"/>
</dbReference>
<dbReference type="Pfam" id="PF00593">
    <property type="entry name" value="TonB_dep_Rec_b-barrel"/>
    <property type="match status" value="1"/>
</dbReference>
<dbReference type="Pfam" id="PF07715">
    <property type="entry name" value="Plug"/>
    <property type="match status" value="1"/>
</dbReference>
<feature type="domain" description="TonB-dependent receptor plug" evidence="13">
    <location>
        <begin position="78"/>
        <end position="184"/>
    </location>
</feature>
<sequence length="1009" mass="105821">MSAAALAAALMSAANAQAQTSQASSAPPAVAQTAPEAEADRPANPAPVVSNDAPGAQDIVVTGTAIRGVAPIGSNLVSVGLEAIEKTAPVNLSQLVNTVPALSTAGSLAQGENAYSYYSPQIHSLAGSSSNTTLVIVDGLRLPGGGTQFSQTDPNIIPVSAIQRVEVLADGASSVYGSDAVAGVVNFITRRTFDGLDANFQYGWADHYRSKSGNLIWGKTWGTGGVYVAGAWTEQSTLLNRYRSFSSLGDYRAVGGSNNNSFQCSPATIQVTGVSSGIVPSGVFLSPGATGTVANTQANAPCNTSIYNTLVPGQGRGNVMMKVVNDFSDKLTVTYMLNYNRQKTHSPNGPGNLTNAAAFGPNSGKGGQINPFFIAPAGAPNATQQSITWLATTPDGNYGEVESQSDVIYTTAVADYKINSNWTVTLSDAFGWNRSALNTINGFCTACAMLALNGTAQSSGSTTASDIAGQNVIALNLPLTTANALDVWNPVGSNRTSPAVLRSLYRANSENTNYNTFNQIRLNVQGSLFDLPAGPLKVAMGGEYYWQSQTQKITGSNNTGPTTTGSNFRVYNYSRKIKSVYAEAYIPVISPEMDVPLAYRVDLSAAVRYDSFSDVGDTTNPKFAATWEIIRGLKVRGNWSKSFVAPPIGVIGDPTQGYLYASGSIGTNGVISVPTANYPSVVNIPGAVAANTNNPCTMAVAVCQIGQGNTGLRRQLGGGFTNEVPQKGRSWSIGVDFTPQFLPGLVVAGTFFHNTFIGGVSSPSPSAIVNSAGLRNLLTLCPSSCTQAQIDSFANIANGATISGSVPPNVYYLIDQSSRNALNLVVEGVDGQFTYSSDLGNIGRVTIGTAFTYFTKFRQNFGGGTDFSILNTSGYNTTFPSVQFKNRAQLGWALDGISLDLFWNHVGPYRNWISTSVAPITVDGAGNPTGGGDRVAAGNTFDLHAQYEFGGENLTRGWQLFVDVQNLLDANPPFYNGNTNGILGGAWGYNGFVSNPLGRLVSIGARIKF</sequence>
<dbReference type="InterPro" id="IPR012910">
    <property type="entry name" value="Plug_dom"/>
</dbReference>
<dbReference type="InterPro" id="IPR039426">
    <property type="entry name" value="TonB-dep_rcpt-like"/>
</dbReference>
<dbReference type="InterPro" id="IPR036942">
    <property type="entry name" value="Beta-barrel_TonB_sf"/>
</dbReference>
<keyword evidence="14" id="KW-0675">Receptor</keyword>
<keyword evidence="7 8" id="KW-0998">Cell outer membrane</keyword>
<keyword evidence="2 8" id="KW-0813">Transport</keyword>
<evidence type="ECO:0000256" key="10">
    <source>
        <dbReference type="SAM" id="MobiDB-lite"/>
    </source>
</evidence>
<feature type="signal peptide" evidence="11">
    <location>
        <begin position="1"/>
        <end position="18"/>
    </location>
</feature>
<keyword evidence="11" id="KW-0732">Signal</keyword>
<gene>
    <name evidence="14" type="ORF">NEE01_01070</name>
</gene>
<dbReference type="Gene3D" id="2.170.130.10">
    <property type="entry name" value="TonB-dependent receptor, plug domain"/>
    <property type="match status" value="1"/>
</dbReference>
<feature type="region of interest" description="Disordered" evidence="10">
    <location>
        <begin position="22"/>
        <end position="54"/>
    </location>
</feature>
<name>A0AA41ZAZ8_9SPHN</name>